<keyword evidence="2" id="KW-1003">Cell membrane</keyword>
<feature type="transmembrane region" description="Helical" evidence="6">
    <location>
        <begin position="6"/>
        <end position="28"/>
    </location>
</feature>
<proteinExistence type="predicted"/>
<dbReference type="EMBL" id="AP026978">
    <property type="protein sequence ID" value="BDT99509.1"/>
    <property type="molecule type" value="Genomic_DNA"/>
</dbReference>
<dbReference type="Pfam" id="PF01810">
    <property type="entry name" value="LysE"/>
    <property type="match status" value="1"/>
</dbReference>
<evidence type="ECO:0000256" key="4">
    <source>
        <dbReference type="ARBA" id="ARBA00022989"/>
    </source>
</evidence>
<feature type="transmembrane region" description="Helical" evidence="6">
    <location>
        <begin position="151"/>
        <end position="178"/>
    </location>
</feature>
<evidence type="ECO:0000313" key="8">
    <source>
        <dbReference type="Proteomes" id="UP001317870"/>
    </source>
</evidence>
<reference evidence="7 8" key="1">
    <citation type="submission" date="2022-11" db="EMBL/GenBank/DDBJ databases">
        <title>Genome Sequencing of Nocardia sp. ON39_IFM12276 and assembly.</title>
        <authorList>
            <person name="Shimojima M."/>
            <person name="Toyokawa M."/>
            <person name="Uesaka K."/>
        </authorList>
    </citation>
    <scope>NUCLEOTIDE SEQUENCE [LARGE SCALE GENOMIC DNA]</scope>
    <source>
        <strain evidence="7 8">IFM 12276</strain>
    </source>
</reference>
<keyword evidence="5 6" id="KW-0472">Membrane</keyword>
<feature type="transmembrane region" description="Helical" evidence="6">
    <location>
        <begin position="70"/>
        <end position="91"/>
    </location>
</feature>
<dbReference type="PANTHER" id="PTHR30086">
    <property type="entry name" value="ARGININE EXPORTER PROTEIN ARGO"/>
    <property type="match status" value="1"/>
</dbReference>
<dbReference type="PANTHER" id="PTHR30086:SF20">
    <property type="entry name" value="ARGININE EXPORTER PROTEIN ARGO-RELATED"/>
    <property type="match status" value="1"/>
</dbReference>
<evidence type="ECO:0000256" key="6">
    <source>
        <dbReference type="SAM" id="Phobius"/>
    </source>
</evidence>
<dbReference type="PIRSF" id="PIRSF006324">
    <property type="entry name" value="LeuE"/>
    <property type="match status" value="1"/>
</dbReference>
<evidence type="ECO:0000313" key="7">
    <source>
        <dbReference type="EMBL" id="BDT99509.1"/>
    </source>
</evidence>
<name>A0ABM8CX17_9NOCA</name>
<evidence type="ECO:0000256" key="3">
    <source>
        <dbReference type="ARBA" id="ARBA00022692"/>
    </source>
</evidence>
<protein>
    <submittedName>
        <fullName evidence="7">Lysine transporter LysE</fullName>
    </submittedName>
</protein>
<feature type="transmembrane region" description="Helical" evidence="6">
    <location>
        <begin position="40"/>
        <end position="64"/>
    </location>
</feature>
<feature type="transmembrane region" description="Helical" evidence="6">
    <location>
        <begin position="124"/>
        <end position="145"/>
    </location>
</feature>
<evidence type="ECO:0000256" key="2">
    <source>
        <dbReference type="ARBA" id="ARBA00022475"/>
    </source>
</evidence>
<gene>
    <name evidence="7" type="ORF">IFM12276_25380</name>
</gene>
<evidence type="ECO:0000256" key="1">
    <source>
        <dbReference type="ARBA" id="ARBA00004651"/>
    </source>
</evidence>
<dbReference type="Proteomes" id="UP001317870">
    <property type="component" value="Chromosome"/>
</dbReference>
<sequence length="216" mass="22623">MDAHLVWGFVAAVLVAYVVPGPDWFVVLRQASRSRAAGMCAAIGVQCGLIVHMAAAAVGVSAILLTSAEVFTVVKLAGAAYLVALGARALCDGYRGWRRRNAERVPGVPAPTPATGSKVFAQAFIANVLNPKAALFFVAVLPQFLAPANPVLPQVLLLGVLDIAIGCAWWLLFVVTATRFHSLLRRRRAQIAVDTLAGVALTGLGGALACTDRARV</sequence>
<keyword evidence="3 6" id="KW-0812">Transmembrane</keyword>
<evidence type="ECO:0000256" key="5">
    <source>
        <dbReference type="ARBA" id="ARBA00023136"/>
    </source>
</evidence>
<accession>A0ABM8CX17</accession>
<dbReference type="InterPro" id="IPR001123">
    <property type="entry name" value="LeuE-type"/>
</dbReference>
<keyword evidence="8" id="KW-1185">Reference proteome</keyword>
<keyword evidence="4 6" id="KW-1133">Transmembrane helix</keyword>
<organism evidence="7 8">
    <name type="scientific">Nocardia sputorum</name>
    <dbReference type="NCBI Taxonomy" id="2984338"/>
    <lineage>
        <taxon>Bacteria</taxon>
        <taxon>Bacillati</taxon>
        <taxon>Actinomycetota</taxon>
        <taxon>Actinomycetes</taxon>
        <taxon>Mycobacteriales</taxon>
        <taxon>Nocardiaceae</taxon>
        <taxon>Nocardia</taxon>
    </lineage>
</organism>
<comment type="subcellular location">
    <subcellularLocation>
        <location evidence="1">Cell membrane</location>
        <topology evidence="1">Multi-pass membrane protein</topology>
    </subcellularLocation>
</comment>